<keyword evidence="3" id="KW-1185">Reference proteome</keyword>
<comment type="caution">
    <text evidence="2">The sequence shown here is derived from an EMBL/GenBank/DDBJ whole genome shotgun (WGS) entry which is preliminary data.</text>
</comment>
<feature type="region of interest" description="Disordered" evidence="1">
    <location>
        <begin position="78"/>
        <end position="115"/>
    </location>
</feature>
<dbReference type="Proteomes" id="UP000789390">
    <property type="component" value="Unassembled WGS sequence"/>
</dbReference>
<accession>A0A8J2RS28</accession>
<reference evidence="2" key="1">
    <citation type="submission" date="2021-11" db="EMBL/GenBank/DDBJ databases">
        <authorList>
            <person name="Schell T."/>
        </authorList>
    </citation>
    <scope>NUCLEOTIDE SEQUENCE</scope>
    <source>
        <strain evidence="2">M5</strain>
    </source>
</reference>
<feature type="compositionally biased region" description="Polar residues" evidence="1">
    <location>
        <begin position="78"/>
        <end position="92"/>
    </location>
</feature>
<dbReference type="EMBL" id="CAKKLH010000223">
    <property type="protein sequence ID" value="CAH0106392.1"/>
    <property type="molecule type" value="Genomic_DNA"/>
</dbReference>
<proteinExistence type="predicted"/>
<evidence type="ECO:0000313" key="3">
    <source>
        <dbReference type="Proteomes" id="UP000789390"/>
    </source>
</evidence>
<protein>
    <submittedName>
        <fullName evidence="2">Uncharacterized protein</fullName>
    </submittedName>
</protein>
<dbReference type="OrthoDB" id="6353756at2759"/>
<dbReference type="AlphaFoldDB" id="A0A8J2RS28"/>
<organism evidence="2 3">
    <name type="scientific">Daphnia galeata</name>
    <dbReference type="NCBI Taxonomy" id="27404"/>
    <lineage>
        <taxon>Eukaryota</taxon>
        <taxon>Metazoa</taxon>
        <taxon>Ecdysozoa</taxon>
        <taxon>Arthropoda</taxon>
        <taxon>Crustacea</taxon>
        <taxon>Branchiopoda</taxon>
        <taxon>Diplostraca</taxon>
        <taxon>Cladocera</taxon>
        <taxon>Anomopoda</taxon>
        <taxon>Daphniidae</taxon>
        <taxon>Daphnia</taxon>
    </lineage>
</organism>
<evidence type="ECO:0000313" key="2">
    <source>
        <dbReference type="EMBL" id="CAH0106392.1"/>
    </source>
</evidence>
<evidence type="ECO:0000256" key="1">
    <source>
        <dbReference type="SAM" id="MobiDB-lite"/>
    </source>
</evidence>
<gene>
    <name evidence="2" type="ORF">DGAL_LOCUS9547</name>
</gene>
<name>A0A8J2RS28_9CRUS</name>
<sequence>MAYKNLVSASLAAVLLFICCGAFFFGFVTSQDTDALSGDQQTSAQYYRPYNVNRRTAAYPVRRPAAYPVRRPAYNNYINNQRPQAPVSSNYRPSAPTVAAQPNNNRPSTSGTTCTSSNSYGQYGICWAADSQRLQIGPNLTIENLFSYVFDCLSSAIMPTEPTLQQRWSVVCVSTGEDDCNYHRGNNVYTSAAQSCINDDCICVVGEPYETIASQTDSPNNPFKAPEFQPGYWQSWTAGLNQDIQNTLAASGTINLACLSLSHFEGSIIYD</sequence>